<sequence length="125" mass="14642">MFNIWITHGIFYGYSDASIIHFVRRIWDIEYDVPLLPVNGKLLGTGLVLCPEESELDEKQLLEEIKARRIVPDDFPHGHCGRYTLEQKLAFLNHPLFLPRYKLIVERLRGEFDLPKRKPLPAKES</sequence>
<protein>
    <submittedName>
        <fullName evidence="1">Uncharacterized protein</fullName>
    </submittedName>
</protein>
<accession>B3FJF3</accession>
<dbReference type="EMBL" id="EU197055">
    <property type="protein sequence ID" value="ABY63119.1"/>
    <property type="molecule type" value="Genomic_DNA"/>
</dbReference>
<proteinExistence type="predicted"/>
<organismHost>
    <name type="scientific">Pseudomonas chlororaphis</name>
    <dbReference type="NCBI Taxonomy" id="587753"/>
</organismHost>
<dbReference type="KEGG" id="vg:6372698"/>
<organism evidence="1 2">
    <name type="scientific">Pseudomonas phage 201phi2-1</name>
    <name type="common">Pseudomonas chlororaphis phage 201phi2-1</name>
    <dbReference type="NCBI Taxonomy" id="198110"/>
    <lineage>
        <taxon>Viruses</taxon>
        <taxon>Duplodnaviria</taxon>
        <taxon>Heunggongvirae</taxon>
        <taxon>Uroviricota</taxon>
        <taxon>Caudoviricetes</taxon>
        <taxon>Chimalliviridae</taxon>
        <taxon>Serwervirus</taxon>
        <taxon>Serwervirus 201phi21</taxon>
    </lineage>
</organism>
<dbReference type="RefSeq" id="YP_001957014.1">
    <property type="nucleotide sequence ID" value="NC_010821.1"/>
</dbReference>
<evidence type="ECO:0000313" key="1">
    <source>
        <dbReference type="EMBL" id="ABY63119.1"/>
    </source>
</evidence>
<reference evidence="1 2" key="1">
    <citation type="journal article" date="2008" name="Virology">
        <title>Characterization of Pseudomonas chlororaphis myovirus 201varphi2-1 via genomic sequencing, mass spectrometry, and electron microscopy.</title>
        <authorList>
            <person name="Thomas J.A."/>
            <person name="Rolando M.R."/>
            <person name="Carroll C.A."/>
            <person name="Shen P.S."/>
            <person name="Belnap D.M."/>
            <person name="Weintraub S.T."/>
            <person name="Serwer P."/>
            <person name="Hardies S.C."/>
        </authorList>
    </citation>
    <scope>NUCLEOTIDE SEQUENCE</scope>
</reference>
<evidence type="ECO:0000313" key="2">
    <source>
        <dbReference type="Proteomes" id="UP000002421"/>
    </source>
</evidence>
<name>B3FJF3_BP201</name>
<dbReference type="Proteomes" id="UP000002421">
    <property type="component" value="Segment"/>
</dbReference>
<keyword evidence="2" id="KW-1185">Reference proteome</keyword>
<gene>
    <name evidence="1" type="ORF">201phi2-1p293</name>
</gene>